<dbReference type="GO" id="GO:0016832">
    <property type="term" value="F:aldehyde-lyase activity"/>
    <property type="evidence" value="ECO:0007669"/>
    <property type="project" value="TreeGrafter"/>
</dbReference>
<evidence type="ECO:0000313" key="4">
    <source>
        <dbReference type="EMBL" id="RED59461.1"/>
    </source>
</evidence>
<dbReference type="PANTHER" id="PTHR22789">
    <property type="entry name" value="FUCULOSE PHOSPHATE ALDOLASE"/>
    <property type="match status" value="1"/>
</dbReference>
<evidence type="ECO:0000259" key="3">
    <source>
        <dbReference type="SMART" id="SM01007"/>
    </source>
</evidence>
<dbReference type="InterPro" id="IPR050197">
    <property type="entry name" value="Aldolase_class_II_sugar_metab"/>
</dbReference>
<name>A0A3D9ICQ5_9BACL</name>
<dbReference type="SMART" id="SM01007">
    <property type="entry name" value="Aldolase_II"/>
    <property type="match status" value="2"/>
</dbReference>
<sequence length="428" mass="47598">MRYDLLHPADQILLMMDRIYGYGMTTTSGGNLSILDEQNQIWITPAGVDKGTLTRNDIVCVKPDGTVVGHHRPSSEFPFHRLIYAARPDLRAVVHAHPPALVSFSIVRRIPDTRLLPNERQICGEIGMAEYALPGSSQLGENIAAVFQRGNDSVMLENHGVVVGGADLFQAFQRFETLDFCARLEINARRLGTPTLLSDDQFGAMAHSDEPELGEFVPQSYGTDELAFRRDMCTLIKRAYDQRLFTSTQGTFSHRLADGSFVITPFGVDRKYLEPEDLVRIEGGAVEAGKTPSRSVHLHKRIYELHPHIDSVIIAHPPNVMAFAVTDRELDSRTIPESYILMRQTPKLPFDAVYRNTEGTAARFTKDTPIAIVDNNCVIVTGQNLLNAFDRLEVAEYSAKALLSAGCLGDIVHIGPEQIRDLEIAFKL</sequence>
<dbReference type="Proteomes" id="UP000256977">
    <property type="component" value="Unassembled WGS sequence"/>
</dbReference>
<dbReference type="OrthoDB" id="9794581at2"/>
<evidence type="ECO:0000256" key="1">
    <source>
        <dbReference type="ARBA" id="ARBA00022723"/>
    </source>
</evidence>
<dbReference type="Pfam" id="PF00596">
    <property type="entry name" value="Aldolase_II"/>
    <property type="match status" value="2"/>
</dbReference>
<accession>A0A3D9ICQ5</accession>
<organism evidence="4 5">
    <name type="scientific">Cohnella phaseoli</name>
    <dbReference type="NCBI Taxonomy" id="456490"/>
    <lineage>
        <taxon>Bacteria</taxon>
        <taxon>Bacillati</taxon>
        <taxon>Bacillota</taxon>
        <taxon>Bacilli</taxon>
        <taxon>Bacillales</taxon>
        <taxon>Paenibacillaceae</taxon>
        <taxon>Cohnella</taxon>
    </lineage>
</organism>
<proteinExistence type="predicted"/>
<dbReference type="RefSeq" id="WP_116064288.1">
    <property type="nucleotide sequence ID" value="NZ_QRDZ01000031.1"/>
</dbReference>
<evidence type="ECO:0000313" key="5">
    <source>
        <dbReference type="Proteomes" id="UP000256977"/>
    </source>
</evidence>
<dbReference type="GO" id="GO:0005829">
    <property type="term" value="C:cytosol"/>
    <property type="evidence" value="ECO:0007669"/>
    <property type="project" value="TreeGrafter"/>
</dbReference>
<evidence type="ECO:0000256" key="2">
    <source>
        <dbReference type="ARBA" id="ARBA00023239"/>
    </source>
</evidence>
<reference evidence="4 5" key="1">
    <citation type="submission" date="2018-07" db="EMBL/GenBank/DDBJ databases">
        <title>Genomic Encyclopedia of Type Strains, Phase III (KMG-III): the genomes of soil and plant-associated and newly described type strains.</title>
        <authorList>
            <person name="Whitman W."/>
        </authorList>
    </citation>
    <scope>NUCLEOTIDE SEQUENCE [LARGE SCALE GENOMIC DNA]</scope>
    <source>
        <strain evidence="4 5">CECT 7287</strain>
    </source>
</reference>
<dbReference type="AlphaFoldDB" id="A0A3D9ICQ5"/>
<dbReference type="GO" id="GO:0046872">
    <property type="term" value="F:metal ion binding"/>
    <property type="evidence" value="ECO:0007669"/>
    <property type="project" value="UniProtKB-KW"/>
</dbReference>
<protein>
    <submittedName>
        <fullName evidence="4">L-fuculose-phosphate aldolase</fullName>
    </submittedName>
</protein>
<dbReference type="SUPFAM" id="SSF53639">
    <property type="entry name" value="AraD/HMP-PK domain-like"/>
    <property type="match status" value="2"/>
</dbReference>
<keyword evidence="2" id="KW-0456">Lyase</keyword>
<keyword evidence="5" id="KW-1185">Reference proteome</keyword>
<dbReference type="InterPro" id="IPR036409">
    <property type="entry name" value="Aldolase_II/adducin_N_sf"/>
</dbReference>
<dbReference type="PANTHER" id="PTHR22789:SF0">
    <property type="entry name" value="3-OXO-TETRONATE 4-PHOSPHATE DECARBOXYLASE-RELATED"/>
    <property type="match status" value="1"/>
</dbReference>
<dbReference type="GO" id="GO:0019323">
    <property type="term" value="P:pentose catabolic process"/>
    <property type="evidence" value="ECO:0007669"/>
    <property type="project" value="TreeGrafter"/>
</dbReference>
<dbReference type="Gene3D" id="3.40.225.10">
    <property type="entry name" value="Class II aldolase/adducin N-terminal domain"/>
    <property type="match status" value="2"/>
</dbReference>
<comment type="caution">
    <text evidence="4">The sequence shown here is derived from an EMBL/GenBank/DDBJ whole genome shotgun (WGS) entry which is preliminary data.</text>
</comment>
<feature type="domain" description="Class II aldolase/adducin N-terminal" evidence="3">
    <location>
        <begin position="10"/>
        <end position="186"/>
    </location>
</feature>
<dbReference type="EMBL" id="QRDZ01000031">
    <property type="protein sequence ID" value="RED59461.1"/>
    <property type="molecule type" value="Genomic_DNA"/>
</dbReference>
<keyword evidence="1" id="KW-0479">Metal-binding</keyword>
<gene>
    <name evidence="4" type="ORF">DFP98_13155</name>
</gene>
<feature type="domain" description="Class II aldolase/adducin N-terminal" evidence="3">
    <location>
        <begin position="230"/>
        <end position="403"/>
    </location>
</feature>
<dbReference type="InterPro" id="IPR001303">
    <property type="entry name" value="Aldolase_II/adducin_N"/>
</dbReference>